<reference evidence="10" key="1">
    <citation type="submission" date="2022-09" db="EMBL/GenBank/DDBJ databases">
        <title>Tahibacter sp. nov., isolated from a fresh water.</title>
        <authorList>
            <person name="Baek J.H."/>
            <person name="Lee J.K."/>
            <person name="Kim J.M."/>
            <person name="Jeon C.O."/>
        </authorList>
    </citation>
    <scope>NUCLEOTIDE SEQUENCE</scope>
    <source>
        <strain evidence="10">W38</strain>
    </source>
</reference>
<dbReference type="InterPro" id="IPR013783">
    <property type="entry name" value="Ig-like_fold"/>
</dbReference>
<dbReference type="CDD" id="cd16922">
    <property type="entry name" value="HATPase_EvgS-ArcB-TorS-like"/>
    <property type="match status" value="1"/>
</dbReference>
<evidence type="ECO:0000256" key="1">
    <source>
        <dbReference type="ARBA" id="ARBA00000085"/>
    </source>
</evidence>
<dbReference type="InterPro" id="IPR001789">
    <property type="entry name" value="Sig_transdc_resp-reg_receiver"/>
</dbReference>
<dbReference type="InterPro" id="IPR011006">
    <property type="entry name" value="CheY-like_superfamily"/>
</dbReference>
<dbReference type="Gene3D" id="1.10.287.130">
    <property type="match status" value="1"/>
</dbReference>
<dbReference type="GO" id="GO:0005524">
    <property type="term" value="F:ATP binding"/>
    <property type="evidence" value="ECO:0007669"/>
    <property type="project" value="UniProtKB-KW"/>
</dbReference>
<dbReference type="InterPro" id="IPR036890">
    <property type="entry name" value="HATPase_C_sf"/>
</dbReference>
<keyword evidence="10" id="KW-0067">ATP-binding</keyword>
<dbReference type="EC" id="2.7.13.3" evidence="2"/>
<dbReference type="Gene3D" id="3.30.565.10">
    <property type="entry name" value="Histidine kinase-like ATPase, C-terminal domain"/>
    <property type="match status" value="1"/>
</dbReference>
<dbReference type="Pfam" id="PF02518">
    <property type="entry name" value="HATPase_c"/>
    <property type="match status" value="1"/>
</dbReference>
<dbReference type="Pfam" id="PF07494">
    <property type="entry name" value="Reg_prop"/>
    <property type="match status" value="3"/>
</dbReference>
<dbReference type="Pfam" id="PF00512">
    <property type="entry name" value="HisKA"/>
    <property type="match status" value="1"/>
</dbReference>
<gene>
    <name evidence="10" type="ORF">N4264_06685</name>
</gene>
<dbReference type="Gene3D" id="2.60.40.10">
    <property type="entry name" value="Immunoglobulins"/>
    <property type="match status" value="1"/>
</dbReference>
<keyword evidence="11" id="KW-1185">Reference proteome</keyword>
<evidence type="ECO:0000259" key="8">
    <source>
        <dbReference type="PROSITE" id="PS50109"/>
    </source>
</evidence>
<feature type="signal peptide" evidence="7">
    <location>
        <begin position="1"/>
        <end position="21"/>
    </location>
</feature>
<dbReference type="InterPro" id="IPR011110">
    <property type="entry name" value="Reg_prop"/>
</dbReference>
<dbReference type="Proteomes" id="UP001064632">
    <property type="component" value="Chromosome"/>
</dbReference>
<feature type="domain" description="Histidine kinase" evidence="8">
    <location>
        <begin position="826"/>
        <end position="1041"/>
    </location>
</feature>
<evidence type="ECO:0000313" key="10">
    <source>
        <dbReference type="EMBL" id="UXI69330.1"/>
    </source>
</evidence>
<keyword evidence="10" id="KW-0547">Nucleotide-binding</keyword>
<evidence type="ECO:0000256" key="4">
    <source>
        <dbReference type="ARBA" id="ARBA00022679"/>
    </source>
</evidence>
<evidence type="ECO:0000259" key="9">
    <source>
        <dbReference type="PROSITE" id="PS50110"/>
    </source>
</evidence>
<dbReference type="InterPro" id="IPR003661">
    <property type="entry name" value="HisK_dim/P_dom"/>
</dbReference>
<evidence type="ECO:0000313" key="11">
    <source>
        <dbReference type="Proteomes" id="UP001064632"/>
    </source>
</evidence>
<keyword evidence="3 6" id="KW-0597">Phosphoprotein</keyword>
<dbReference type="SUPFAM" id="SSF47384">
    <property type="entry name" value="Homodimeric domain of signal transducing histidine kinase"/>
    <property type="match status" value="1"/>
</dbReference>
<dbReference type="CDD" id="cd00082">
    <property type="entry name" value="HisKA"/>
    <property type="match status" value="1"/>
</dbReference>
<dbReference type="InterPro" id="IPR004358">
    <property type="entry name" value="Sig_transdc_His_kin-like_C"/>
</dbReference>
<dbReference type="SUPFAM" id="SSF63829">
    <property type="entry name" value="Calcium-dependent phosphotriesterase"/>
    <property type="match status" value="2"/>
</dbReference>
<dbReference type="PRINTS" id="PR00344">
    <property type="entry name" value="BCTRLSENSOR"/>
</dbReference>
<evidence type="ECO:0000256" key="2">
    <source>
        <dbReference type="ARBA" id="ARBA00012438"/>
    </source>
</evidence>
<organism evidence="10 11">
    <name type="scientific">Tahibacter amnicola</name>
    <dbReference type="NCBI Taxonomy" id="2976241"/>
    <lineage>
        <taxon>Bacteria</taxon>
        <taxon>Pseudomonadati</taxon>
        <taxon>Pseudomonadota</taxon>
        <taxon>Gammaproteobacteria</taxon>
        <taxon>Lysobacterales</taxon>
        <taxon>Rhodanobacteraceae</taxon>
        <taxon>Tahibacter</taxon>
    </lineage>
</organism>
<sequence>MLATALLSVMFAAASPTPAVLAPVPLFRRFGAGDGLPSSTVYKLAQDRDGFLWIGTQDGLARYDGMAFRIWRHEPGAASSLPKNEVSAVFVDRENRVWVGGEGAGANRLDTSRRTFHHFPYVPGDASSLSAPDVWAFAQDAAGAIWIGTYSGGLNRLRADERHFDHFQHKADDPGTIASDVVLSLLGDTRGGLWIGTSAGLDRRDAAGTISHIALPVDATSRGDVQVLSLLADGDGVIASTSAGLFRVDGAGQAARIDAGATARTVYAVTRDPRGDLWLATRHGVTRREPDGRETAWGARPLMPGGLPGELLFDALTDHQGGLWLAALDGGIAYLPPAWRRFTQIREIPGDAASLSPGRVQGIGRGRDGRVWSVTLNGAVDRIDLARGQVERWGPRIGGTELRRRAVLEDRDGRLWLGQHRGVRVFDPATGTAMDLPAAASGTAAGVPAGPVDLLAETDDAVWLSARGVGVARVDRATLSVQRYTPGDTGSPRDTDVEQLHAGADGSLWVAHAQGLDRWDPAQRRFAAVDGMAVDRIHAFAVDEGGRVWVHRFGRIERYERNSKQYAATWALDTGDGWPALEVGAMARDRQGALWLTSPRGLYRVDPASRRFRHFDVASGLLSPEFVDRSLLLRDDGVLVAATLAGVVARDTQVADPVLRASPLHLAGVTVRRGDQVQSLDPTQAVHLRWNDRDLRVEARSLAYAAPARYQFQLEGAEPEWTLPDARGVRELAHLDPGEFRLGVRAIDEEGGITQLAAPLVIKVDAAPWERPWAYALYALLLSGLAFAAARSWRRRVAHEQDLMLASQRRALAEQASASKSEFLAHMGHEIRTPMTGLLGMTELLERTVLDERQRAYAEGIRASGEHMLRLVNDALDLARIEAGRLALEQVRFDPLRMLDDVAAIGRALAARKGIGFVVDRSGEIPGPVLGDPGRVRQILLNIVNNAIKFTDAGEVTLSLCRENDAGLCFRVRDTGPGISDELRERLFGRYEQDAVGRRAGGSGLGLAISRDLAELMGGRITVSSTLGHGSVFSIHLPLPAAPEGLSGDEPATQQCDSALSLPARALDILLVEDDATIARVVTELLETLGHRVRHAGNGLAALAEMQVRRPDVALIDLDLPGLDGLQVSRLIRARETGERPTRLIALTARSDAMAEQQALAAGMDGFQRKPVTLQSLADALVSPSPALLDE</sequence>
<dbReference type="InterPro" id="IPR036097">
    <property type="entry name" value="HisK_dim/P_sf"/>
</dbReference>
<feature type="domain" description="Response regulatory" evidence="9">
    <location>
        <begin position="1068"/>
        <end position="1185"/>
    </location>
</feature>
<keyword evidence="7" id="KW-0732">Signal</keyword>
<dbReference type="PANTHER" id="PTHR43047">
    <property type="entry name" value="TWO-COMPONENT HISTIDINE PROTEIN KINASE"/>
    <property type="match status" value="1"/>
</dbReference>
<evidence type="ECO:0000256" key="7">
    <source>
        <dbReference type="SAM" id="SignalP"/>
    </source>
</evidence>
<accession>A0ABY6BHK2</accession>
<dbReference type="SMART" id="SM00388">
    <property type="entry name" value="HisKA"/>
    <property type="match status" value="1"/>
</dbReference>
<feature type="modified residue" description="4-aspartylphosphate" evidence="6">
    <location>
        <position position="1117"/>
    </location>
</feature>
<dbReference type="CDD" id="cd17546">
    <property type="entry name" value="REC_hyHK_CKI1_RcsC-like"/>
    <property type="match status" value="1"/>
</dbReference>
<evidence type="ECO:0000256" key="5">
    <source>
        <dbReference type="ARBA" id="ARBA00022777"/>
    </source>
</evidence>
<evidence type="ECO:0000256" key="3">
    <source>
        <dbReference type="ARBA" id="ARBA00022553"/>
    </source>
</evidence>
<keyword evidence="5" id="KW-0418">Kinase</keyword>
<comment type="catalytic activity">
    <reaction evidence="1">
        <text>ATP + protein L-histidine = ADP + protein N-phospho-L-histidine.</text>
        <dbReference type="EC" id="2.7.13.3"/>
    </reaction>
</comment>
<dbReference type="PROSITE" id="PS50110">
    <property type="entry name" value="RESPONSE_REGULATORY"/>
    <property type="match status" value="1"/>
</dbReference>
<dbReference type="InterPro" id="IPR003594">
    <property type="entry name" value="HATPase_dom"/>
</dbReference>
<dbReference type="Pfam" id="PF00072">
    <property type="entry name" value="Response_reg"/>
    <property type="match status" value="1"/>
</dbReference>
<dbReference type="InterPro" id="IPR015943">
    <property type="entry name" value="WD40/YVTN_repeat-like_dom_sf"/>
</dbReference>
<dbReference type="PROSITE" id="PS50109">
    <property type="entry name" value="HIS_KIN"/>
    <property type="match status" value="1"/>
</dbReference>
<dbReference type="SUPFAM" id="SSF52172">
    <property type="entry name" value="CheY-like"/>
    <property type="match status" value="1"/>
</dbReference>
<name>A0ABY6BHK2_9GAMM</name>
<dbReference type="SMART" id="SM00387">
    <property type="entry name" value="HATPase_c"/>
    <property type="match status" value="1"/>
</dbReference>
<dbReference type="SUPFAM" id="SSF55874">
    <property type="entry name" value="ATPase domain of HSP90 chaperone/DNA topoisomerase II/histidine kinase"/>
    <property type="match status" value="1"/>
</dbReference>
<dbReference type="SMART" id="SM00448">
    <property type="entry name" value="REC"/>
    <property type="match status" value="1"/>
</dbReference>
<keyword evidence="4" id="KW-0808">Transferase</keyword>
<dbReference type="RefSeq" id="WP_261696285.1">
    <property type="nucleotide sequence ID" value="NZ_CP104694.1"/>
</dbReference>
<dbReference type="EMBL" id="CP104694">
    <property type="protein sequence ID" value="UXI69330.1"/>
    <property type="molecule type" value="Genomic_DNA"/>
</dbReference>
<dbReference type="Gene3D" id="2.130.10.10">
    <property type="entry name" value="YVTN repeat-like/Quinoprotein amine dehydrogenase"/>
    <property type="match status" value="3"/>
</dbReference>
<proteinExistence type="predicted"/>
<feature type="chain" id="PRO_5046997911" description="histidine kinase" evidence="7">
    <location>
        <begin position="22"/>
        <end position="1191"/>
    </location>
</feature>
<dbReference type="Gene3D" id="3.40.50.2300">
    <property type="match status" value="1"/>
</dbReference>
<dbReference type="PANTHER" id="PTHR43047:SF72">
    <property type="entry name" value="OSMOSENSING HISTIDINE PROTEIN KINASE SLN1"/>
    <property type="match status" value="1"/>
</dbReference>
<dbReference type="InterPro" id="IPR005467">
    <property type="entry name" value="His_kinase_dom"/>
</dbReference>
<protein>
    <recommendedName>
        <fullName evidence="2">histidine kinase</fullName>
        <ecNumber evidence="2">2.7.13.3</ecNumber>
    </recommendedName>
</protein>
<evidence type="ECO:0000256" key="6">
    <source>
        <dbReference type="PROSITE-ProRule" id="PRU00169"/>
    </source>
</evidence>